<dbReference type="InterPro" id="IPR036661">
    <property type="entry name" value="Luciferase-like_sf"/>
</dbReference>
<dbReference type="eggNOG" id="arCOG02410">
    <property type="taxonomic scope" value="Archaea"/>
</dbReference>
<keyword evidence="4" id="KW-1185">Reference proteome</keyword>
<name>N0BKB3_9EURY</name>
<dbReference type="EMBL" id="CP005290">
    <property type="protein sequence ID" value="AGK60595.1"/>
    <property type="molecule type" value="Genomic_DNA"/>
</dbReference>
<evidence type="ECO:0000259" key="2">
    <source>
        <dbReference type="Pfam" id="PF00296"/>
    </source>
</evidence>
<sequence>MLKIGIQLPHDPHELIIKSAVFADRNGFDSVFTPDHLVGIGIKNWSSYEAFTLLGVLAKLTTKVKLGTCVSDVIRRHPAVLAQFAVTLHDFSSGRAVLGLGAGEGMNLVPYGMDNSYLASKLEEGVRIVRGLMENEKLTFKGRFFEVDNAFIMPRRKVPIWIAGNSPRTMEITAKYADGWIPTAGMGAKRYGEHLRRIRNLAEKFGRRIEAGVFGYVVVDNDYESAVRRIELPAKLLSIMSPARKQFLKEEIDVPDLLSFTFDEDTVKKALEIASKIDFDEVKHRFIFGTPEDVIEKLDEFRKAGAEHFVLTPLVRDREYIPTIKLIAEKVLGYFRES</sequence>
<dbReference type="GeneID" id="15392217"/>
<dbReference type="SUPFAM" id="SSF51679">
    <property type="entry name" value="Bacterial luciferase-like"/>
    <property type="match status" value="1"/>
</dbReference>
<dbReference type="PANTHER" id="PTHR43244">
    <property type="match status" value="1"/>
</dbReference>
<dbReference type="AlphaFoldDB" id="N0BKB3"/>
<proteinExistence type="predicted"/>
<evidence type="ECO:0000256" key="1">
    <source>
        <dbReference type="ARBA" id="ARBA00023002"/>
    </source>
</evidence>
<dbReference type="Pfam" id="PF00296">
    <property type="entry name" value="Bac_luciferase"/>
    <property type="match status" value="1"/>
</dbReference>
<reference evidence="3 4" key="1">
    <citation type="journal article" date="2013" name="Genome Announc.">
        <title>Complete Genome Sequence of the Thermophilic and Facultatively Chemolithoautotrophic Sulfate Reducer Archaeoglobus sulfaticallidus Strain PM70-1T.</title>
        <authorList>
            <person name="Stokke R."/>
            <person name="Hocking W.P."/>
            <person name="Steinsbu B.O."/>
            <person name="Steen I.H."/>
        </authorList>
    </citation>
    <scope>NUCLEOTIDE SEQUENCE [LARGE SCALE GENOMIC DNA]</scope>
    <source>
        <strain evidence="3">PM70-1</strain>
    </source>
</reference>
<evidence type="ECO:0000313" key="3">
    <source>
        <dbReference type="EMBL" id="AGK60595.1"/>
    </source>
</evidence>
<dbReference type="RefSeq" id="WP_015590194.1">
    <property type="nucleotide sequence ID" value="NC_021169.1"/>
</dbReference>
<keyword evidence="1" id="KW-0560">Oxidoreductase</keyword>
<feature type="domain" description="Luciferase-like" evidence="2">
    <location>
        <begin position="16"/>
        <end position="308"/>
    </location>
</feature>
<dbReference type="InterPro" id="IPR050564">
    <property type="entry name" value="F420-G6PD/mer"/>
</dbReference>
<organism evidence="3 4">
    <name type="scientific">Archaeoglobus sulfaticallidus PM70-1</name>
    <dbReference type="NCBI Taxonomy" id="387631"/>
    <lineage>
        <taxon>Archaea</taxon>
        <taxon>Methanobacteriati</taxon>
        <taxon>Methanobacteriota</taxon>
        <taxon>Archaeoglobi</taxon>
        <taxon>Archaeoglobales</taxon>
        <taxon>Archaeoglobaceae</taxon>
        <taxon>Archaeoglobus</taxon>
    </lineage>
</organism>
<gene>
    <name evidence="3" type="ORF">Asulf_00574</name>
</gene>
<dbReference type="PANTHER" id="PTHR43244:SF1">
    <property type="entry name" value="5,10-METHYLENETETRAHYDROMETHANOPTERIN REDUCTASE"/>
    <property type="match status" value="1"/>
</dbReference>
<evidence type="ECO:0000313" key="4">
    <source>
        <dbReference type="Proteomes" id="UP000013307"/>
    </source>
</evidence>
<dbReference type="Gene3D" id="3.20.20.30">
    <property type="entry name" value="Luciferase-like domain"/>
    <property type="match status" value="1"/>
</dbReference>
<protein>
    <submittedName>
        <fullName evidence="3">Coenzyme F420-dependent N5,N10-methylene tetrahydromethanopterin reductase-related flavin-dependent oxidoreductase</fullName>
    </submittedName>
</protein>
<dbReference type="InterPro" id="IPR011251">
    <property type="entry name" value="Luciferase-like_dom"/>
</dbReference>
<dbReference type="GO" id="GO:0016705">
    <property type="term" value="F:oxidoreductase activity, acting on paired donors, with incorporation or reduction of molecular oxygen"/>
    <property type="evidence" value="ECO:0007669"/>
    <property type="project" value="InterPro"/>
</dbReference>
<dbReference type="STRING" id="387631.Asulf_00574"/>
<dbReference type="Proteomes" id="UP000013307">
    <property type="component" value="Chromosome"/>
</dbReference>
<dbReference type="HOGENOM" id="CLU_027853_5_3_2"/>
<dbReference type="KEGG" id="ast:Asulf_00574"/>
<accession>N0BKB3</accession>
<dbReference type="OrthoDB" id="7684at2157"/>